<reference evidence="1" key="1">
    <citation type="journal article" date="2015" name="Nature">
        <title>Complex archaea that bridge the gap between prokaryotes and eukaryotes.</title>
        <authorList>
            <person name="Spang A."/>
            <person name="Saw J.H."/>
            <person name="Jorgensen S.L."/>
            <person name="Zaremba-Niedzwiedzka K."/>
            <person name="Martijn J."/>
            <person name="Lind A.E."/>
            <person name="van Eijk R."/>
            <person name="Schleper C."/>
            <person name="Guy L."/>
            <person name="Ettema T.J."/>
        </authorList>
    </citation>
    <scope>NUCLEOTIDE SEQUENCE</scope>
</reference>
<sequence length="452" mass="51959">MEIIKSTLLENFKKNLNGLKRKQSKFAYGITISSYHPFMSESFFDSGITFQPVGKTDTDAPLLISKAPRILKETMEFLFNISIQEVNLQLLGGFNGSCYFEDESSNKIKINFKLEALLGDSNRDCFFIELPESDFDFGATESIFNQLLEKVSNISRKKKKGEGSAWVHNPYISETYNFESTFSLEAMNPHKTDIMSGVNGLDLIEDINLEYRTFENDQDSAYEISRSKSPVLEIKVLREFKINKYITLKLLDNGIFGKSTRIFVNNTPFLQCAYILLYSPQNDPLQSEIDSIDEASEKLDSRLELFLDPPSTISHESMFWAHSSNLQAWYELGYDSRILHSNLSFPLLKKLVDVGDPQAKKMFNEEIAKRILGQYPPVTIYLLKEQYLDYLNDSEIEYIFHKLSEQIIIPDSEFLDEKFASTLLKIGTSFLKKDLYAGHLAIDLYNKLRNLL</sequence>
<dbReference type="EMBL" id="LAZR01026800">
    <property type="protein sequence ID" value="KKL67624.1"/>
    <property type="molecule type" value="Genomic_DNA"/>
</dbReference>
<dbReference type="AlphaFoldDB" id="A0A0F9E0U4"/>
<name>A0A0F9E0U4_9ZZZZ</name>
<protein>
    <submittedName>
        <fullName evidence="1">Uncharacterized protein</fullName>
    </submittedName>
</protein>
<comment type="caution">
    <text evidence="1">The sequence shown here is derived from an EMBL/GenBank/DDBJ whole genome shotgun (WGS) entry which is preliminary data.</text>
</comment>
<evidence type="ECO:0000313" key="1">
    <source>
        <dbReference type="EMBL" id="KKL67624.1"/>
    </source>
</evidence>
<accession>A0A0F9E0U4</accession>
<organism evidence="1">
    <name type="scientific">marine sediment metagenome</name>
    <dbReference type="NCBI Taxonomy" id="412755"/>
    <lineage>
        <taxon>unclassified sequences</taxon>
        <taxon>metagenomes</taxon>
        <taxon>ecological metagenomes</taxon>
    </lineage>
</organism>
<gene>
    <name evidence="1" type="ORF">LCGC14_2133110</name>
</gene>
<proteinExistence type="predicted"/>
<feature type="non-terminal residue" evidence="1">
    <location>
        <position position="452"/>
    </location>
</feature>